<evidence type="ECO:0000256" key="2">
    <source>
        <dbReference type="ARBA" id="ARBA00023015"/>
    </source>
</evidence>
<dbReference type="EMBL" id="BMEM01000001">
    <property type="protein sequence ID" value="GGF45813.1"/>
    <property type="molecule type" value="Genomic_DNA"/>
</dbReference>
<evidence type="ECO:0000256" key="3">
    <source>
        <dbReference type="ARBA" id="ARBA00023082"/>
    </source>
</evidence>
<dbReference type="GO" id="GO:0006352">
    <property type="term" value="P:DNA-templated transcription initiation"/>
    <property type="evidence" value="ECO:0007669"/>
    <property type="project" value="InterPro"/>
</dbReference>
<dbReference type="Pfam" id="PF08281">
    <property type="entry name" value="Sigma70_r4_2"/>
    <property type="match status" value="1"/>
</dbReference>
<dbReference type="Proteomes" id="UP000605670">
    <property type="component" value="Unassembled WGS sequence"/>
</dbReference>
<evidence type="ECO:0000256" key="1">
    <source>
        <dbReference type="ARBA" id="ARBA00010641"/>
    </source>
</evidence>
<dbReference type="Gene3D" id="1.10.10.10">
    <property type="entry name" value="Winged helix-like DNA-binding domain superfamily/Winged helix DNA-binding domain"/>
    <property type="match status" value="1"/>
</dbReference>
<dbReference type="SUPFAM" id="SSF88659">
    <property type="entry name" value="Sigma3 and sigma4 domains of RNA polymerase sigma factors"/>
    <property type="match status" value="1"/>
</dbReference>
<keyword evidence="5" id="KW-0804">Transcription</keyword>
<proteinExistence type="inferred from homology"/>
<dbReference type="InterPro" id="IPR007627">
    <property type="entry name" value="RNA_pol_sigma70_r2"/>
</dbReference>
<protein>
    <recommendedName>
        <fullName evidence="10">RNA polymerase sigma-70 factor, ECF subfamily</fullName>
    </recommendedName>
</protein>
<sequence>MRQETPNRRGRTGVPEDMTTIMGDLTAVRERRRPAARAAAFDVAESEVREVYLAHFGALAGWAAHLVGDPDLGHDMATEAFVRLLRSWESVELARPWLYTTVGNLVKDHWRKRGRESAAYRRFQGGVDPEVGQTSRVDPATVLTVRDAVESLPERLRMAVLLHYFGDLTVAEVARQLGKADGTIKSDLHEARRRLAVILEGVR</sequence>
<dbReference type="AlphaFoldDB" id="A0A917F3S2"/>
<feature type="domain" description="RNA polymerase sigma factor 70 region 4 type 2" evidence="7">
    <location>
        <begin position="145"/>
        <end position="195"/>
    </location>
</feature>
<evidence type="ECO:0008006" key="10">
    <source>
        <dbReference type="Google" id="ProtNLM"/>
    </source>
</evidence>
<keyword evidence="3" id="KW-0731">Sigma factor</keyword>
<dbReference type="GO" id="GO:0003677">
    <property type="term" value="F:DNA binding"/>
    <property type="evidence" value="ECO:0007669"/>
    <property type="project" value="UniProtKB-KW"/>
</dbReference>
<organism evidence="8 9">
    <name type="scientific">Ornithinimicrobium tianjinense</name>
    <dbReference type="NCBI Taxonomy" id="1195761"/>
    <lineage>
        <taxon>Bacteria</taxon>
        <taxon>Bacillati</taxon>
        <taxon>Actinomycetota</taxon>
        <taxon>Actinomycetes</taxon>
        <taxon>Micrococcales</taxon>
        <taxon>Ornithinimicrobiaceae</taxon>
        <taxon>Ornithinimicrobium</taxon>
    </lineage>
</organism>
<keyword evidence="9" id="KW-1185">Reference proteome</keyword>
<gene>
    <name evidence="8" type="ORF">GCM10011366_11960</name>
</gene>
<dbReference type="Pfam" id="PF04542">
    <property type="entry name" value="Sigma70_r2"/>
    <property type="match status" value="1"/>
</dbReference>
<dbReference type="InterPro" id="IPR013325">
    <property type="entry name" value="RNA_pol_sigma_r2"/>
</dbReference>
<evidence type="ECO:0000259" key="7">
    <source>
        <dbReference type="Pfam" id="PF08281"/>
    </source>
</evidence>
<reference evidence="8" key="2">
    <citation type="submission" date="2020-09" db="EMBL/GenBank/DDBJ databases">
        <authorList>
            <person name="Sun Q."/>
            <person name="Zhou Y."/>
        </authorList>
    </citation>
    <scope>NUCLEOTIDE SEQUENCE</scope>
    <source>
        <strain evidence="8">CGMCC 1.12160</strain>
    </source>
</reference>
<reference evidence="8" key="1">
    <citation type="journal article" date="2014" name="Int. J. Syst. Evol. Microbiol.">
        <title>Complete genome sequence of Corynebacterium casei LMG S-19264T (=DSM 44701T), isolated from a smear-ripened cheese.</title>
        <authorList>
            <consortium name="US DOE Joint Genome Institute (JGI-PGF)"/>
            <person name="Walter F."/>
            <person name="Albersmeier A."/>
            <person name="Kalinowski J."/>
            <person name="Ruckert C."/>
        </authorList>
    </citation>
    <scope>NUCLEOTIDE SEQUENCE</scope>
    <source>
        <strain evidence="8">CGMCC 1.12160</strain>
    </source>
</reference>
<evidence type="ECO:0000256" key="4">
    <source>
        <dbReference type="ARBA" id="ARBA00023125"/>
    </source>
</evidence>
<evidence type="ECO:0000259" key="6">
    <source>
        <dbReference type="Pfam" id="PF04542"/>
    </source>
</evidence>
<dbReference type="InterPro" id="IPR013249">
    <property type="entry name" value="RNA_pol_sigma70_r4_t2"/>
</dbReference>
<evidence type="ECO:0000256" key="5">
    <source>
        <dbReference type="ARBA" id="ARBA00023163"/>
    </source>
</evidence>
<dbReference type="Gene3D" id="1.10.1740.10">
    <property type="match status" value="1"/>
</dbReference>
<dbReference type="InterPro" id="IPR039425">
    <property type="entry name" value="RNA_pol_sigma-70-like"/>
</dbReference>
<evidence type="ECO:0000313" key="9">
    <source>
        <dbReference type="Proteomes" id="UP000605670"/>
    </source>
</evidence>
<evidence type="ECO:0000313" key="8">
    <source>
        <dbReference type="EMBL" id="GGF45813.1"/>
    </source>
</evidence>
<comment type="similarity">
    <text evidence="1">Belongs to the sigma-70 factor family. ECF subfamily.</text>
</comment>
<keyword evidence="2" id="KW-0805">Transcription regulation</keyword>
<keyword evidence="4" id="KW-0238">DNA-binding</keyword>
<dbReference type="InterPro" id="IPR014284">
    <property type="entry name" value="RNA_pol_sigma-70_dom"/>
</dbReference>
<feature type="domain" description="RNA polymerase sigma-70 region 2" evidence="6">
    <location>
        <begin position="52"/>
        <end position="115"/>
    </location>
</feature>
<dbReference type="InterPro" id="IPR036388">
    <property type="entry name" value="WH-like_DNA-bd_sf"/>
</dbReference>
<comment type="caution">
    <text evidence="8">The sequence shown here is derived from an EMBL/GenBank/DDBJ whole genome shotgun (WGS) entry which is preliminary data.</text>
</comment>
<dbReference type="PANTHER" id="PTHR43133:SF8">
    <property type="entry name" value="RNA POLYMERASE SIGMA FACTOR HI_1459-RELATED"/>
    <property type="match status" value="1"/>
</dbReference>
<dbReference type="GO" id="GO:0016987">
    <property type="term" value="F:sigma factor activity"/>
    <property type="evidence" value="ECO:0007669"/>
    <property type="project" value="UniProtKB-KW"/>
</dbReference>
<dbReference type="NCBIfam" id="TIGR02937">
    <property type="entry name" value="sigma70-ECF"/>
    <property type="match status" value="1"/>
</dbReference>
<dbReference type="InterPro" id="IPR013324">
    <property type="entry name" value="RNA_pol_sigma_r3/r4-like"/>
</dbReference>
<dbReference type="SUPFAM" id="SSF88946">
    <property type="entry name" value="Sigma2 domain of RNA polymerase sigma factors"/>
    <property type="match status" value="1"/>
</dbReference>
<accession>A0A917F3S2</accession>
<name>A0A917F3S2_9MICO</name>
<dbReference type="CDD" id="cd06171">
    <property type="entry name" value="Sigma70_r4"/>
    <property type="match status" value="1"/>
</dbReference>
<dbReference type="RefSeq" id="WP_229734948.1">
    <property type="nucleotide sequence ID" value="NZ_BAABKH010000005.1"/>
</dbReference>
<dbReference type="PANTHER" id="PTHR43133">
    <property type="entry name" value="RNA POLYMERASE ECF-TYPE SIGMA FACTO"/>
    <property type="match status" value="1"/>
</dbReference>